<accession>A0A0F9EKG8</accession>
<gene>
    <name evidence="2" type="ORF">LCGC14_2356230</name>
</gene>
<dbReference type="AlphaFoldDB" id="A0A0F9EKG8"/>
<evidence type="ECO:0008006" key="3">
    <source>
        <dbReference type="Google" id="ProtNLM"/>
    </source>
</evidence>
<dbReference type="EMBL" id="LAZR01034410">
    <property type="protein sequence ID" value="KKL45380.1"/>
    <property type="molecule type" value="Genomic_DNA"/>
</dbReference>
<feature type="compositionally biased region" description="Basic residues" evidence="1">
    <location>
        <begin position="51"/>
        <end position="61"/>
    </location>
</feature>
<feature type="region of interest" description="Disordered" evidence="1">
    <location>
        <begin position="47"/>
        <end position="77"/>
    </location>
</feature>
<name>A0A0F9EKG8_9ZZZZ</name>
<comment type="caution">
    <text evidence="2">The sequence shown here is derived from an EMBL/GenBank/DDBJ whole genome shotgun (WGS) entry which is preliminary data.</text>
</comment>
<reference evidence="2" key="1">
    <citation type="journal article" date="2015" name="Nature">
        <title>Complex archaea that bridge the gap between prokaryotes and eukaryotes.</title>
        <authorList>
            <person name="Spang A."/>
            <person name="Saw J.H."/>
            <person name="Jorgensen S.L."/>
            <person name="Zaremba-Niedzwiedzka K."/>
            <person name="Martijn J."/>
            <person name="Lind A.E."/>
            <person name="van Eijk R."/>
            <person name="Schleper C."/>
            <person name="Guy L."/>
            <person name="Ettema T.J."/>
        </authorList>
    </citation>
    <scope>NUCLEOTIDE SEQUENCE</scope>
</reference>
<evidence type="ECO:0000256" key="1">
    <source>
        <dbReference type="SAM" id="MobiDB-lite"/>
    </source>
</evidence>
<sequence>MDDKGRWICSSCSWVNYGNTKCGNCMTRPGILREVSKIVTSSNIITSPHSHSYKQKSKLSKRLSSGQGVQLNSDGTS</sequence>
<evidence type="ECO:0000313" key="2">
    <source>
        <dbReference type="EMBL" id="KKL45380.1"/>
    </source>
</evidence>
<proteinExistence type="predicted"/>
<protein>
    <recommendedName>
        <fullName evidence="3">RanBP2-type domain-containing protein</fullName>
    </recommendedName>
</protein>
<organism evidence="2">
    <name type="scientific">marine sediment metagenome</name>
    <dbReference type="NCBI Taxonomy" id="412755"/>
    <lineage>
        <taxon>unclassified sequences</taxon>
        <taxon>metagenomes</taxon>
        <taxon>ecological metagenomes</taxon>
    </lineage>
</organism>